<sequence length="225" mass="24786">MGGDRHLARCSTPVGAQEARPADRRRHGGEAEVTMLARFTPDARRTVVRAGMLATDAGRNVLGTDYLLMALTESPSLGGLLAELGVTGDALRVQVEGGREVGLRDRELLASLGIDLDEIHRRTLLATSLRPDDPALWRLHRSRTRPLRITLTGPATEIVLDGSSRKAIEVAQWASRRGRRTQVSGEDLLWGLLADASNDSVVILRRSNVDLRRLWGNLRRWHQAA</sequence>
<dbReference type="Gene3D" id="1.10.1780.10">
    <property type="entry name" value="Clp, N-terminal domain"/>
    <property type="match status" value="2"/>
</dbReference>
<comment type="caution">
    <text evidence="2">The sequence shown here is derived from an EMBL/GenBank/DDBJ whole genome shotgun (WGS) entry which is preliminary data.</text>
</comment>
<dbReference type="AlphaFoldDB" id="A0A372G6H8"/>
<organism evidence="2 3">
    <name type="scientific">Actinomadura spongiicola</name>
    <dbReference type="NCBI Taxonomy" id="2303421"/>
    <lineage>
        <taxon>Bacteria</taxon>
        <taxon>Bacillati</taxon>
        <taxon>Actinomycetota</taxon>
        <taxon>Actinomycetes</taxon>
        <taxon>Streptosporangiales</taxon>
        <taxon>Thermomonosporaceae</taxon>
        <taxon>Actinomadura</taxon>
    </lineage>
</organism>
<feature type="region of interest" description="Disordered" evidence="1">
    <location>
        <begin position="1"/>
        <end position="28"/>
    </location>
</feature>
<dbReference type="EMBL" id="QVNQ01000020">
    <property type="protein sequence ID" value="RFS80976.1"/>
    <property type="molecule type" value="Genomic_DNA"/>
</dbReference>
<dbReference type="Proteomes" id="UP000262882">
    <property type="component" value="Unassembled WGS sequence"/>
</dbReference>
<name>A0A372G6H8_9ACTN</name>
<proteinExistence type="predicted"/>
<accession>A0A372G6H8</accession>
<keyword evidence="3" id="KW-1185">Reference proteome</keyword>
<gene>
    <name evidence="2" type="ORF">D0T12_34460</name>
</gene>
<dbReference type="SUPFAM" id="SSF81923">
    <property type="entry name" value="Double Clp-N motif"/>
    <property type="match status" value="1"/>
</dbReference>
<dbReference type="InterPro" id="IPR036628">
    <property type="entry name" value="Clp_N_dom_sf"/>
</dbReference>
<evidence type="ECO:0000313" key="2">
    <source>
        <dbReference type="EMBL" id="RFS80976.1"/>
    </source>
</evidence>
<evidence type="ECO:0000313" key="3">
    <source>
        <dbReference type="Proteomes" id="UP000262882"/>
    </source>
</evidence>
<reference evidence="2 3" key="1">
    <citation type="submission" date="2018-08" db="EMBL/GenBank/DDBJ databases">
        <title>Actinomadura spongicola sp. nov., isolated from marine sponge Leucetta chagosensis.</title>
        <authorList>
            <person name="Li L."/>
            <person name="Lin H.W."/>
        </authorList>
    </citation>
    <scope>NUCLEOTIDE SEQUENCE [LARGE SCALE GENOMIC DNA]</scope>
    <source>
        <strain evidence="2 3">LHW52907</strain>
    </source>
</reference>
<protein>
    <submittedName>
        <fullName evidence="2">Uncharacterized protein</fullName>
    </submittedName>
</protein>
<evidence type="ECO:0000256" key="1">
    <source>
        <dbReference type="SAM" id="MobiDB-lite"/>
    </source>
</evidence>